<feature type="transmembrane region" description="Helical" evidence="6">
    <location>
        <begin position="97"/>
        <end position="117"/>
    </location>
</feature>
<feature type="transmembrane region" description="Helical" evidence="6">
    <location>
        <begin position="256"/>
        <end position="289"/>
    </location>
</feature>
<keyword evidence="2 4" id="KW-0863">Zinc-finger</keyword>
<evidence type="ECO:0000259" key="8">
    <source>
        <dbReference type="PROSITE" id="PS50089"/>
    </source>
</evidence>
<feature type="region of interest" description="Disordered" evidence="5">
    <location>
        <begin position="37"/>
        <end position="92"/>
    </location>
</feature>
<evidence type="ECO:0000256" key="1">
    <source>
        <dbReference type="ARBA" id="ARBA00022723"/>
    </source>
</evidence>
<sequence length="406" mass="44367">MDVSSIGRNTTQTDQDPLLMEHDSHHNTHEHIIVDITSNEDDSSSSRSSLDDLTPQRISSNGTQLPPPPSQQRADDGNGGGGRTSTSSRRSPLNSGLWISVELVVTVAQIVAAIVVMVLAKDEHPEAPLFTWVVGYTSGCVATLPILYWRFRTYNRGTAQDSSQRGTTTSQGNNNPSESTPYTPVSAAQEPPDEENTTDMTAAPRNNQVGDSLRTRLSGLVDHFKMAIDCFFAVWFVVGNVWIFGGHSSPSDSPKLYRLCIAFLTFSCIGYAMPFILCATICCCLPCLISVLGFRENFSQTRGATAEAINALPVYKFKLKSRNDLEFSEEGEGGFLLQGSEKKRLISGEDASCCICLARYADDEEVRELPCLHVFHVDCVDKWLKINATCPLCKNEVGESSTSSSS</sequence>
<dbReference type="InterPro" id="IPR001841">
    <property type="entry name" value="Znf_RING"/>
</dbReference>
<evidence type="ECO:0000256" key="5">
    <source>
        <dbReference type="SAM" id="MobiDB-lite"/>
    </source>
</evidence>
<dbReference type="PANTHER" id="PTHR46225:SF19">
    <property type="entry name" value="RING-TYPE DOMAIN-CONTAINING PROTEIN"/>
    <property type="match status" value="1"/>
</dbReference>
<dbReference type="Gene3D" id="3.30.40.10">
    <property type="entry name" value="Zinc/RING finger domain, C3HC4 (zinc finger)"/>
    <property type="match status" value="1"/>
</dbReference>
<protein>
    <recommendedName>
        <fullName evidence="11">RING-type domain-containing protein</fullName>
    </recommendedName>
</protein>
<keyword evidence="3" id="KW-0862">Zinc</keyword>
<feature type="domain" description="FHA" evidence="7">
    <location>
        <begin position="4"/>
        <end position="65"/>
    </location>
</feature>
<accession>A0ABC8KEF5</accession>
<keyword evidence="6" id="KW-0472">Membrane</keyword>
<keyword evidence="6" id="KW-1133">Transmembrane helix</keyword>
<name>A0ABC8KEF5_ERUVS</name>
<dbReference type="EMBL" id="CAKOAT010213710">
    <property type="protein sequence ID" value="CAH8355921.1"/>
    <property type="molecule type" value="Genomic_DNA"/>
</dbReference>
<dbReference type="InterPro" id="IPR011016">
    <property type="entry name" value="Znf_RING-CH"/>
</dbReference>
<keyword evidence="10" id="KW-1185">Reference proteome</keyword>
<evidence type="ECO:0000256" key="6">
    <source>
        <dbReference type="SAM" id="Phobius"/>
    </source>
</evidence>
<dbReference type="AlphaFoldDB" id="A0ABC8KEF5"/>
<dbReference type="SMART" id="SM00184">
    <property type="entry name" value="RING"/>
    <property type="match status" value="1"/>
</dbReference>
<evidence type="ECO:0000256" key="2">
    <source>
        <dbReference type="ARBA" id="ARBA00022771"/>
    </source>
</evidence>
<keyword evidence="6" id="KW-0812">Transmembrane</keyword>
<feature type="domain" description="RING-type" evidence="8">
    <location>
        <begin position="353"/>
        <end position="394"/>
    </location>
</feature>
<gene>
    <name evidence="9" type="ORF">ERUC_LOCUS21676</name>
</gene>
<evidence type="ECO:0008006" key="11">
    <source>
        <dbReference type="Google" id="ProtNLM"/>
    </source>
</evidence>
<dbReference type="PROSITE" id="PS50006">
    <property type="entry name" value="FHA_DOMAIN"/>
    <property type="match status" value="1"/>
</dbReference>
<feature type="transmembrane region" description="Helical" evidence="6">
    <location>
        <begin position="129"/>
        <end position="149"/>
    </location>
</feature>
<evidence type="ECO:0000313" key="10">
    <source>
        <dbReference type="Proteomes" id="UP001642260"/>
    </source>
</evidence>
<feature type="compositionally biased region" description="Polar residues" evidence="5">
    <location>
        <begin position="159"/>
        <end position="183"/>
    </location>
</feature>
<dbReference type="PANTHER" id="PTHR46225">
    <property type="entry name" value="C3H4 TYPE ZINC FINGER PROTEIN"/>
    <property type="match status" value="1"/>
</dbReference>
<evidence type="ECO:0000256" key="4">
    <source>
        <dbReference type="PROSITE-ProRule" id="PRU00175"/>
    </source>
</evidence>
<dbReference type="InterPro" id="IPR013083">
    <property type="entry name" value="Znf_RING/FYVE/PHD"/>
</dbReference>
<evidence type="ECO:0000313" key="9">
    <source>
        <dbReference type="EMBL" id="CAH8355921.1"/>
    </source>
</evidence>
<dbReference type="Pfam" id="PF13639">
    <property type="entry name" value="zf-RING_2"/>
    <property type="match status" value="1"/>
</dbReference>
<dbReference type="SMART" id="SM00744">
    <property type="entry name" value="RINGv"/>
    <property type="match status" value="1"/>
</dbReference>
<feature type="transmembrane region" description="Helical" evidence="6">
    <location>
        <begin position="226"/>
        <end position="244"/>
    </location>
</feature>
<keyword evidence="1" id="KW-0479">Metal-binding</keyword>
<feature type="region of interest" description="Disordered" evidence="5">
    <location>
        <begin position="159"/>
        <end position="207"/>
    </location>
</feature>
<dbReference type="InterPro" id="IPR000253">
    <property type="entry name" value="FHA_dom"/>
</dbReference>
<dbReference type="Proteomes" id="UP001642260">
    <property type="component" value="Unassembled WGS sequence"/>
</dbReference>
<feature type="compositionally biased region" description="Polar residues" evidence="5">
    <location>
        <begin position="198"/>
        <end position="207"/>
    </location>
</feature>
<dbReference type="SUPFAM" id="SSF57850">
    <property type="entry name" value="RING/U-box"/>
    <property type="match status" value="1"/>
</dbReference>
<organism evidence="9 10">
    <name type="scientific">Eruca vesicaria subsp. sativa</name>
    <name type="common">Garden rocket</name>
    <name type="synonym">Eruca sativa</name>
    <dbReference type="NCBI Taxonomy" id="29727"/>
    <lineage>
        <taxon>Eukaryota</taxon>
        <taxon>Viridiplantae</taxon>
        <taxon>Streptophyta</taxon>
        <taxon>Embryophyta</taxon>
        <taxon>Tracheophyta</taxon>
        <taxon>Spermatophyta</taxon>
        <taxon>Magnoliopsida</taxon>
        <taxon>eudicotyledons</taxon>
        <taxon>Gunneridae</taxon>
        <taxon>Pentapetalae</taxon>
        <taxon>rosids</taxon>
        <taxon>malvids</taxon>
        <taxon>Brassicales</taxon>
        <taxon>Brassicaceae</taxon>
        <taxon>Brassiceae</taxon>
        <taxon>Eruca</taxon>
    </lineage>
</organism>
<comment type="caution">
    <text evidence="9">The sequence shown here is derived from an EMBL/GenBank/DDBJ whole genome shotgun (WGS) entry which is preliminary data.</text>
</comment>
<reference evidence="9 10" key="1">
    <citation type="submission" date="2022-03" db="EMBL/GenBank/DDBJ databases">
        <authorList>
            <person name="Macdonald S."/>
            <person name="Ahmed S."/>
            <person name="Newling K."/>
        </authorList>
    </citation>
    <scope>NUCLEOTIDE SEQUENCE [LARGE SCALE GENOMIC DNA]</scope>
</reference>
<dbReference type="GO" id="GO:0008270">
    <property type="term" value="F:zinc ion binding"/>
    <property type="evidence" value="ECO:0007669"/>
    <property type="project" value="UniProtKB-KW"/>
</dbReference>
<dbReference type="PROSITE" id="PS50089">
    <property type="entry name" value="ZF_RING_2"/>
    <property type="match status" value="1"/>
</dbReference>
<evidence type="ECO:0000259" key="7">
    <source>
        <dbReference type="PROSITE" id="PS50006"/>
    </source>
</evidence>
<evidence type="ECO:0000256" key="3">
    <source>
        <dbReference type="ARBA" id="ARBA00022833"/>
    </source>
</evidence>
<proteinExistence type="predicted"/>